<dbReference type="AlphaFoldDB" id="A0A367J961"/>
<keyword evidence="2" id="KW-1185">Reference proteome</keyword>
<comment type="caution">
    <text evidence="1">The sequence shown here is derived from an EMBL/GenBank/DDBJ whole genome shotgun (WGS) entry which is preliminary data.</text>
</comment>
<dbReference type="Proteomes" id="UP000253551">
    <property type="component" value="Unassembled WGS sequence"/>
</dbReference>
<dbReference type="InterPro" id="IPR014867">
    <property type="entry name" value="Spore_coat_CotH_CotH2/3/7"/>
</dbReference>
<evidence type="ECO:0000313" key="1">
    <source>
        <dbReference type="EMBL" id="RCH86369.1"/>
    </source>
</evidence>
<name>A0A367J961_RHIST</name>
<dbReference type="EMBL" id="PJQM01003950">
    <property type="protein sequence ID" value="RCH86369.1"/>
    <property type="molecule type" value="Genomic_DNA"/>
</dbReference>
<organism evidence="1 2">
    <name type="scientific">Rhizopus stolonifer</name>
    <name type="common">Rhizopus nigricans</name>
    <dbReference type="NCBI Taxonomy" id="4846"/>
    <lineage>
        <taxon>Eukaryota</taxon>
        <taxon>Fungi</taxon>
        <taxon>Fungi incertae sedis</taxon>
        <taxon>Mucoromycota</taxon>
        <taxon>Mucoromycotina</taxon>
        <taxon>Mucoromycetes</taxon>
        <taxon>Mucorales</taxon>
        <taxon>Mucorineae</taxon>
        <taxon>Rhizopodaceae</taxon>
        <taxon>Rhizopus</taxon>
    </lineage>
</organism>
<dbReference type="Pfam" id="PF08757">
    <property type="entry name" value="CotH"/>
    <property type="match status" value="1"/>
</dbReference>
<accession>A0A367J961</accession>
<sequence length="222" mass="25435">MIGTHSMAIEFFLGFCDGYTQNTNNFYLYFDPYYARYVFIPWDFDYTFGSGPFDMEALLVGDYEQFGRMSDLPLSSAILSIPKYRKRFEEILDIMAVKIMDPAVSFPVVDSVYELIKEDVEWDHSLARVRSGPSWIGGALQSFIEGKVDESSIFPYCTSVGGAADFLMRVNSRIDFHNAVHDAPDHASLLGIKEFFERKVANFYKKSHYKPQFLESALHGQK</sequence>
<gene>
    <name evidence="1" type="ORF">CU098_000533</name>
</gene>
<reference evidence="1 2" key="1">
    <citation type="journal article" date="2018" name="G3 (Bethesda)">
        <title>Phylogenetic and Phylogenomic Definition of Rhizopus Species.</title>
        <authorList>
            <person name="Gryganskyi A.P."/>
            <person name="Golan J."/>
            <person name="Dolatabadi S."/>
            <person name="Mondo S."/>
            <person name="Robb S."/>
            <person name="Idnurm A."/>
            <person name="Muszewska A."/>
            <person name="Steczkiewicz K."/>
            <person name="Masonjones S."/>
            <person name="Liao H.L."/>
            <person name="Gajdeczka M.T."/>
            <person name="Anike F."/>
            <person name="Vuek A."/>
            <person name="Anishchenko I.M."/>
            <person name="Voigt K."/>
            <person name="de Hoog G.S."/>
            <person name="Smith M.E."/>
            <person name="Heitman J."/>
            <person name="Vilgalys R."/>
            <person name="Stajich J.E."/>
        </authorList>
    </citation>
    <scope>NUCLEOTIDE SEQUENCE [LARGE SCALE GENOMIC DNA]</scope>
    <source>
        <strain evidence="1 2">LSU 92-RS-03</strain>
    </source>
</reference>
<evidence type="ECO:0000313" key="2">
    <source>
        <dbReference type="Proteomes" id="UP000253551"/>
    </source>
</evidence>
<protein>
    <submittedName>
        <fullName evidence="1">Uncharacterized protein</fullName>
    </submittedName>
</protein>
<proteinExistence type="predicted"/>
<dbReference type="STRING" id="4846.A0A367J961"/>
<dbReference type="OrthoDB" id="10457576at2759"/>